<dbReference type="PATRIC" id="fig|1454003.3.peg.3153"/>
<dbReference type="Pfam" id="PF13086">
    <property type="entry name" value="AAA_11"/>
    <property type="match status" value="2"/>
</dbReference>
<dbReference type="InterPro" id="IPR027417">
    <property type="entry name" value="P-loop_NTPase"/>
</dbReference>
<evidence type="ECO:0000313" key="10">
    <source>
        <dbReference type="EMBL" id="EXI78383.1"/>
    </source>
</evidence>
<dbReference type="InterPro" id="IPR041679">
    <property type="entry name" value="DNA2/NAM7-like_C"/>
</dbReference>
<dbReference type="InterPro" id="IPR041677">
    <property type="entry name" value="DNA2/NAM7_AAA_11"/>
</dbReference>
<keyword evidence="5" id="KW-0067">ATP-binding</keyword>
<accession>A0A011N714</accession>
<dbReference type="InterPro" id="IPR050534">
    <property type="entry name" value="Coronavir_polyprotein_1ab"/>
</dbReference>
<dbReference type="Proteomes" id="UP000021816">
    <property type="component" value="Unassembled WGS sequence"/>
</dbReference>
<protein>
    <submittedName>
        <fullName evidence="10">Putative DNA helicase</fullName>
    </submittedName>
</protein>
<proteinExistence type="inferred from homology"/>
<evidence type="ECO:0000259" key="8">
    <source>
        <dbReference type="Pfam" id="PF13087"/>
    </source>
</evidence>
<evidence type="ECO:0000259" key="9">
    <source>
        <dbReference type="Pfam" id="PF18741"/>
    </source>
</evidence>
<dbReference type="Gene3D" id="3.40.50.300">
    <property type="entry name" value="P-loop containing nucleotide triphosphate hydrolases"/>
    <property type="match status" value="3"/>
</dbReference>
<dbReference type="PANTHER" id="PTHR43788">
    <property type="entry name" value="DNA2/NAM7 HELICASE FAMILY MEMBER"/>
    <property type="match status" value="1"/>
</dbReference>
<dbReference type="SUPFAM" id="SSF52540">
    <property type="entry name" value="P-loop containing nucleoside triphosphate hydrolases"/>
    <property type="match status" value="1"/>
</dbReference>
<dbReference type="GO" id="GO:0005524">
    <property type="term" value="F:ATP binding"/>
    <property type="evidence" value="ECO:0007669"/>
    <property type="project" value="UniProtKB-KW"/>
</dbReference>
<sequence>MTVKSKILQLYHFLKAANELRFRPVRVLAEQPKVVRLADLPNHPTVQIFRPLQTETTSEVPDTLLRVKRPMLTRSPAPPASISSWLLPNWDDPTQAATVAESQNLTDQEGQTVTVRFDDDHRRRLDFTAWSAQRNAWVEPELAARKAMTFFQVFYDIYSLVEKDGEELELLAADGHFLWQATSGVDGVVTINHPVLLKRVELRFDPAVPEFTIHETDREPEIYGALFVDLRDVAPAAIANRKAELEASGCHPLGWQDTSAFLQAFIQTVSPLDGEFLDAPPGDGASTTPRLYRDPVLVLRKRVAGIANAVDAIIDDIEGREIFPPALAQITGTMDGWTGAGLDNGTGEGANGRAAGFSDDDILLAKEANEEQLQIIRRLEHSGSVIVQGPPGTGKTHTIGNLIGHLLAQGKSILVTAQTAKALRVVRDKVPEILRPLAVSVLGSDQDARKHLESAIGSITERLTSDTAEGLLQRARRFETERQELLSQTRQTTNKMREALENEYRKIVVGDRHFTPSEGARFVAQHSEAHGWIPQPVRPGADLSVSAQELARLYLLGTKFTAGEEQDARLPLPELAALPSERQFETMVAEYQHLLTQDLAFGANRWLPSDRSSEALEDLANELFTEFSDGLRRQAWRPYAITAGLHGGGERNVWERLITHINGTVEANSRHALVLDQRPQLSPAMPVQKQREVAIQIGQHIAAGGKLGFLQLATRSEWRLFIKTARVTAGQPNHPAHFAALARLAELKLCRLSLEVPWDAMIGQRLQQAFSSLGEEPELACRALVSEMRRCLDWYGSLWLPLASRLKAEGLRLDQLLMRIPREASPISEYLAIEHLVSSILPATLVAEASRRKLRECELGFKRLMDLATQVDPTAARRGCLGLITDAVRLRSPQAYAAALDYTRRLHVAKPLVVERDALAGRLRLVAAGWAELITQRAPPHDAGTIPSDFVMAWTWRQLHDTLVERDRLDAHKLQQEVDGQRERLREVTQKLIDARAWGKQLERLQGNQSIRQALVGWLDTTRRLVSTRQLDRRQDLLLAARTLMRQCAGAVPVWIMPISIMAESFDPRSTRFDVVIVDEASQADLNALIPLYLGTQVIVVGDHQQVTPLGVGQGQAMLNNLRQAMLQDIPNAHLFDNLSSIYDIGRQSFGDSIRLVEHFRCVPEIIAYSNQLSYEGTIRPLRESNSTAIKPACVACHVDGIREGDTNKGEARRIIDTIKAMLRHPTYAGKTIGVISMLGEAQALLIQSLLHKEIPGVDIANRRIQAGISGEFQGDERDIIFLTMVDSPPDEGMLRTTGEGAFELTKKRYNVAASRARDQLWVIHSFDPDRHLKPSDIRLKLLQHIRDPLAYLRANEQEAAKTESPFESDVLKRLTKAGYRVRSQWPVGYYRIDMVVEGAGRRLAIECDGDRYHPMEKLADDMARQAVLERLDWQFVRIRGSAFYRNGDAAMRPVFERLLELGIPAEVDADVHATVDTEMTLINELDALMRDELQEDESQGDAVQVPSESIREERPVSELDGLAPLPQYINLAQVEALLDGLNGSALLDPFLRDLARARGFQRLGRKVREGLEAELEMLAQQGRVAIGGGYIRRL</sequence>
<feature type="domain" description="Restriction endonuclease type II-like" evidence="9">
    <location>
        <begin position="1367"/>
        <end position="1459"/>
    </location>
</feature>
<dbReference type="GO" id="GO:0016787">
    <property type="term" value="F:hydrolase activity"/>
    <property type="evidence" value="ECO:0007669"/>
    <property type="project" value="UniProtKB-KW"/>
</dbReference>
<keyword evidence="2" id="KW-0547">Nucleotide-binding</keyword>
<feature type="coiled-coil region" evidence="6">
    <location>
        <begin position="468"/>
        <end position="502"/>
    </location>
</feature>
<keyword evidence="6" id="KW-0175">Coiled coil</keyword>
<dbReference type="STRING" id="1454003.AW10_03097"/>
<dbReference type="CDD" id="cd18808">
    <property type="entry name" value="SF1_C_Upf1"/>
    <property type="match status" value="1"/>
</dbReference>
<evidence type="ECO:0000259" key="7">
    <source>
        <dbReference type="Pfam" id="PF13086"/>
    </source>
</evidence>
<feature type="domain" description="DNA2/NAM7 helicase helicase" evidence="7">
    <location>
        <begin position="1070"/>
        <end position="1109"/>
    </location>
</feature>
<feature type="domain" description="DNA2/NAM7 helicase-like C-terminal" evidence="8">
    <location>
        <begin position="1153"/>
        <end position="1324"/>
    </location>
</feature>
<dbReference type="GO" id="GO:0043139">
    <property type="term" value="F:5'-3' DNA helicase activity"/>
    <property type="evidence" value="ECO:0007669"/>
    <property type="project" value="TreeGrafter"/>
</dbReference>
<evidence type="ECO:0000256" key="6">
    <source>
        <dbReference type="SAM" id="Coils"/>
    </source>
</evidence>
<dbReference type="EMBL" id="JEMX01000073">
    <property type="protein sequence ID" value="EXI78383.1"/>
    <property type="molecule type" value="Genomic_DNA"/>
</dbReference>
<dbReference type="InterPro" id="IPR047187">
    <property type="entry name" value="SF1_C_Upf1"/>
</dbReference>
<gene>
    <name evidence="10" type="ORF">AW10_03097</name>
</gene>
<dbReference type="Gene3D" id="3.40.960.10">
    <property type="entry name" value="VSR Endonuclease"/>
    <property type="match status" value="1"/>
</dbReference>
<evidence type="ECO:0000256" key="1">
    <source>
        <dbReference type="ARBA" id="ARBA00007913"/>
    </source>
</evidence>
<evidence type="ECO:0000256" key="5">
    <source>
        <dbReference type="ARBA" id="ARBA00022840"/>
    </source>
</evidence>
<comment type="caution">
    <text evidence="10">The sequence shown here is derived from an EMBL/GenBank/DDBJ whole genome shotgun (WGS) entry which is preliminary data.</text>
</comment>
<evidence type="ECO:0000256" key="4">
    <source>
        <dbReference type="ARBA" id="ARBA00022806"/>
    </source>
</evidence>
<keyword evidence="4 10" id="KW-0347">Helicase</keyword>
<dbReference type="Pfam" id="PF13087">
    <property type="entry name" value="AAA_12"/>
    <property type="match status" value="1"/>
</dbReference>
<keyword evidence="3" id="KW-0378">Hydrolase</keyword>
<evidence type="ECO:0000313" key="11">
    <source>
        <dbReference type="Proteomes" id="UP000021816"/>
    </source>
</evidence>
<evidence type="ECO:0000256" key="3">
    <source>
        <dbReference type="ARBA" id="ARBA00022801"/>
    </source>
</evidence>
<reference evidence="10 11" key="1">
    <citation type="submission" date="2014-02" db="EMBL/GenBank/DDBJ databases">
        <title>Expanding our view of genomic diversity in Candidatus Accumulibacter clades.</title>
        <authorList>
            <person name="Skennerton C.T."/>
            <person name="Barr J.J."/>
            <person name="Slater F.R."/>
            <person name="Bond P.L."/>
            <person name="Tyson G.W."/>
        </authorList>
    </citation>
    <scope>NUCLEOTIDE SEQUENCE [LARGE SCALE GENOMIC DNA]</scope>
    <source>
        <strain evidence="11">BA-92</strain>
    </source>
</reference>
<evidence type="ECO:0000256" key="2">
    <source>
        <dbReference type="ARBA" id="ARBA00022741"/>
    </source>
</evidence>
<dbReference type="SUPFAM" id="SSF52980">
    <property type="entry name" value="Restriction endonuclease-like"/>
    <property type="match status" value="1"/>
</dbReference>
<dbReference type="PANTHER" id="PTHR43788:SF8">
    <property type="entry name" value="DNA-BINDING PROTEIN SMUBP-2"/>
    <property type="match status" value="1"/>
</dbReference>
<name>A0A011N714_9PROT</name>
<feature type="domain" description="DNA2/NAM7 helicase helicase" evidence="7">
    <location>
        <begin position="368"/>
        <end position="498"/>
    </location>
</feature>
<dbReference type="InterPro" id="IPR049468">
    <property type="entry name" value="Restrct_endonuc-II-like_dom"/>
</dbReference>
<comment type="similarity">
    <text evidence="1">Belongs to the DNA2/NAM7 helicase family.</text>
</comment>
<dbReference type="InterPro" id="IPR011335">
    <property type="entry name" value="Restrct_endonuc-II-like"/>
</dbReference>
<dbReference type="Pfam" id="PF18741">
    <property type="entry name" value="MTES_1575"/>
    <property type="match status" value="1"/>
</dbReference>
<organism evidence="10 11">
    <name type="scientific">Candidatus Accumulibacter appositus</name>
    <dbReference type="NCBI Taxonomy" id="1454003"/>
    <lineage>
        <taxon>Bacteria</taxon>
        <taxon>Pseudomonadati</taxon>
        <taxon>Pseudomonadota</taxon>
        <taxon>Betaproteobacteria</taxon>
        <taxon>Candidatus Accumulibacter</taxon>
    </lineage>
</organism>